<feature type="transmembrane region" description="Helical" evidence="2">
    <location>
        <begin position="110"/>
        <end position="131"/>
    </location>
</feature>
<dbReference type="Proteomes" id="UP000005408">
    <property type="component" value="Unassembled WGS sequence"/>
</dbReference>
<evidence type="ECO:0000313" key="4">
    <source>
        <dbReference type="Proteomes" id="UP000005408"/>
    </source>
</evidence>
<evidence type="ECO:0000256" key="2">
    <source>
        <dbReference type="SAM" id="Phobius"/>
    </source>
</evidence>
<name>A0A8W8LWT0_MAGGI</name>
<keyword evidence="4" id="KW-1185">Reference proteome</keyword>
<accession>A0A8W8LWT0</accession>
<protein>
    <submittedName>
        <fullName evidence="3">Uncharacterized protein</fullName>
    </submittedName>
</protein>
<keyword evidence="2" id="KW-0812">Transmembrane</keyword>
<evidence type="ECO:0000313" key="3">
    <source>
        <dbReference type="EnsemblMetazoa" id="G30117.1:cds"/>
    </source>
</evidence>
<feature type="region of interest" description="Disordered" evidence="1">
    <location>
        <begin position="141"/>
        <end position="162"/>
    </location>
</feature>
<dbReference type="EnsemblMetazoa" id="G30117.1">
    <property type="protein sequence ID" value="G30117.1:cds"/>
    <property type="gene ID" value="G30117"/>
</dbReference>
<sequence length="258" mass="29492">MILSCQLCSKGGCSFTDCNIKANHTVCYNETFKCNLTFASTPTKLNKSMLTTTATLENYSKSLELSSPLSTTVIKKPNAATHTLGSYSQEQTSTQSFDEISEKSETMKKYGIVATSFLICMIFIGIIVFIIRKQIVSKRKQSSTLDARERGSNRKEQTRSDGVVVANSPKSCLYDFADNSKLEEETQYKQENEDVYHHLRESVPTNDANDDTYMVARYKTSREDNVYLGRMEDQYDHLIRRDRTRQENDTYDHAPMYM</sequence>
<organism evidence="3 4">
    <name type="scientific">Magallana gigas</name>
    <name type="common">Pacific oyster</name>
    <name type="synonym">Crassostrea gigas</name>
    <dbReference type="NCBI Taxonomy" id="29159"/>
    <lineage>
        <taxon>Eukaryota</taxon>
        <taxon>Metazoa</taxon>
        <taxon>Spiralia</taxon>
        <taxon>Lophotrochozoa</taxon>
        <taxon>Mollusca</taxon>
        <taxon>Bivalvia</taxon>
        <taxon>Autobranchia</taxon>
        <taxon>Pteriomorphia</taxon>
        <taxon>Ostreida</taxon>
        <taxon>Ostreoidea</taxon>
        <taxon>Ostreidae</taxon>
        <taxon>Magallana</taxon>
    </lineage>
</organism>
<feature type="compositionally biased region" description="Basic and acidic residues" evidence="1">
    <location>
        <begin position="146"/>
        <end position="159"/>
    </location>
</feature>
<keyword evidence="2" id="KW-0472">Membrane</keyword>
<dbReference type="AlphaFoldDB" id="A0A8W8LWT0"/>
<keyword evidence="2" id="KW-1133">Transmembrane helix</keyword>
<evidence type="ECO:0000256" key="1">
    <source>
        <dbReference type="SAM" id="MobiDB-lite"/>
    </source>
</evidence>
<reference evidence="3" key="1">
    <citation type="submission" date="2022-08" db="UniProtKB">
        <authorList>
            <consortium name="EnsemblMetazoa"/>
        </authorList>
    </citation>
    <scope>IDENTIFICATION</scope>
    <source>
        <strain evidence="3">05x7-T-G4-1.051#20</strain>
    </source>
</reference>
<proteinExistence type="predicted"/>